<reference evidence="18" key="2">
    <citation type="submission" date="2016-10" db="EMBL/GenBank/DDBJ databases">
        <authorList>
            <person name="de Groot N.N."/>
        </authorList>
    </citation>
    <scope>NUCLEOTIDE SEQUENCE [LARGE SCALE GENOMIC DNA]</scope>
    <source>
        <strain evidence="18">DSM 20639</strain>
    </source>
</reference>
<dbReference type="SUPFAM" id="SSF52540">
    <property type="entry name" value="P-loop containing nucleoside triphosphate hydrolases"/>
    <property type="match status" value="1"/>
</dbReference>
<dbReference type="RefSeq" id="WP_074661349.1">
    <property type="nucleotide sequence ID" value="NZ_FNAU01000003.1"/>
</dbReference>
<keyword evidence="8 14" id="KW-0808">Transferase</keyword>
<feature type="binding site" evidence="14">
    <location>
        <begin position="89"/>
        <end position="96"/>
    </location>
    <ligand>
        <name>ATP</name>
        <dbReference type="ChEBI" id="CHEBI:30616"/>
    </ligand>
</feature>
<dbReference type="EMBL" id="JAWNFU010000002">
    <property type="protein sequence ID" value="MDY5153441.1"/>
    <property type="molecule type" value="Genomic_DNA"/>
</dbReference>
<evidence type="ECO:0000259" key="16">
    <source>
        <dbReference type="Pfam" id="PF00485"/>
    </source>
</evidence>
<evidence type="ECO:0000256" key="2">
    <source>
        <dbReference type="ARBA" id="ARBA00004496"/>
    </source>
</evidence>
<feature type="domain" description="Phosphoribulokinase/uridine kinase" evidence="16">
    <location>
        <begin position="84"/>
        <end position="231"/>
    </location>
</feature>
<evidence type="ECO:0000256" key="11">
    <source>
        <dbReference type="ARBA" id="ARBA00022840"/>
    </source>
</evidence>
<dbReference type="Proteomes" id="UP001273799">
    <property type="component" value="Unassembled WGS sequence"/>
</dbReference>
<dbReference type="EMBL" id="FNAU01000003">
    <property type="protein sequence ID" value="SDE18214.1"/>
    <property type="molecule type" value="Genomic_DNA"/>
</dbReference>
<accession>A0A1G7ATK3</accession>
<dbReference type="PANTHER" id="PTHR10285">
    <property type="entry name" value="URIDINE KINASE"/>
    <property type="match status" value="1"/>
</dbReference>
<proteinExistence type="inferred from homology"/>
<keyword evidence="10 14" id="KW-0418">Kinase</keyword>
<protein>
    <recommendedName>
        <fullName evidence="6 14">Pantothenate kinase</fullName>
        <ecNumber evidence="5 14">2.7.1.33</ecNumber>
    </recommendedName>
    <alternativeName>
        <fullName evidence="13 14">Pantothenic acid kinase</fullName>
    </alternativeName>
</protein>
<evidence type="ECO:0000256" key="14">
    <source>
        <dbReference type="HAMAP-Rule" id="MF_00215"/>
    </source>
</evidence>
<dbReference type="GO" id="GO:0005524">
    <property type="term" value="F:ATP binding"/>
    <property type="evidence" value="ECO:0007669"/>
    <property type="project" value="UniProtKB-UniRule"/>
</dbReference>
<sequence length="314" mass="35956">MTSTHLVSFTHDEWSALATNSPLPLTHADVRRLKALGDPIDLAEADAIYRPLSALLQMYTREIGELHQATSQFLGLTERRTPFVIGIAGSVAVGKSTTARLLQELLRRWPLTPKVELVTTDGFLLPNAELERRGIMDRKGFPESYDQAALLDFVRQVKSGRDHVSAPIYDHVTYDIVPDAMLTVHHPDILILEGLNVLQPARVFPDDPPDVDQTVVSDFFDLSIYVHAEPDDLERWYLDRQFKLRDIAFSQPDAYFHQFADMPDDELRERSRNIWRTINLPNLLENIEPTRHRADITLRKGPDHRVEEVLIRKL</sequence>
<dbReference type="InterPro" id="IPR006083">
    <property type="entry name" value="PRK/URK"/>
</dbReference>
<dbReference type="GO" id="GO:0005737">
    <property type="term" value="C:cytoplasm"/>
    <property type="evidence" value="ECO:0007669"/>
    <property type="project" value="UniProtKB-SubCell"/>
</dbReference>
<dbReference type="EC" id="2.7.1.33" evidence="5 14"/>
<reference evidence="19" key="1">
    <citation type="submission" date="2016-10" db="EMBL/GenBank/DDBJ databases">
        <authorList>
            <person name="Varghese N."/>
        </authorList>
    </citation>
    <scope>NUCLEOTIDE SEQUENCE [LARGE SCALE GENOMIC DNA]</scope>
    <source>
        <strain evidence="19">DSM 20639</strain>
    </source>
</reference>
<dbReference type="HAMAP" id="MF_00215">
    <property type="entry name" value="Pantothen_kinase_1"/>
    <property type="match status" value="1"/>
</dbReference>
<evidence type="ECO:0000256" key="7">
    <source>
        <dbReference type="ARBA" id="ARBA00022490"/>
    </source>
</evidence>
<dbReference type="Gene3D" id="3.40.50.300">
    <property type="entry name" value="P-loop containing nucleotide triphosphate hydrolases"/>
    <property type="match status" value="1"/>
</dbReference>
<comment type="subcellular location">
    <subcellularLocation>
        <location evidence="2 14 15">Cytoplasm</location>
    </subcellularLocation>
</comment>
<name>A0A1G7ATK3_9ACTO</name>
<evidence type="ECO:0000256" key="6">
    <source>
        <dbReference type="ARBA" id="ARBA00015080"/>
    </source>
</evidence>
<keyword evidence="7 14" id="KW-0963">Cytoplasm</keyword>
<dbReference type="AlphaFoldDB" id="A0A1G7ATK3"/>
<dbReference type="CDD" id="cd02025">
    <property type="entry name" value="PanK"/>
    <property type="match status" value="1"/>
</dbReference>
<dbReference type="Pfam" id="PF00485">
    <property type="entry name" value="PRK"/>
    <property type="match status" value="1"/>
</dbReference>
<dbReference type="GO" id="GO:0015937">
    <property type="term" value="P:coenzyme A biosynthetic process"/>
    <property type="evidence" value="ECO:0007669"/>
    <property type="project" value="UniProtKB-UniRule"/>
</dbReference>
<evidence type="ECO:0000256" key="5">
    <source>
        <dbReference type="ARBA" id="ARBA00012102"/>
    </source>
</evidence>
<evidence type="ECO:0000256" key="4">
    <source>
        <dbReference type="ARBA" id="ARBA00006087"/>
    </source>
</evidence>
<evidence type="ECO:0000313" key="17">
    <source>
        <dbReference type="EMBL" id="MDY5153441.1"/>
    </source>
</evidence>
<comment type="similarity">
    <text evidence="4 14 15">Belongs to the prokaryotic pantothenate kinase family.</text>
</comment>
<evidence type="ECO:0000256" key="10">
    <source>
        <dbReference type="ARBA" id="ARBA00022777"/>
    </source>
</evidence>
<evidence type="ECO:0000256" key="9">
    <source>
        <dbReference type="ARBA" id="ARBA00022741"/>
    </source>
</evidence>
<dbReference type="UniPathway" id="UPA00241">
    <property type="reaction ID" value="UER00352"/>
</dbReference>
<evidence type="ECO:0000256" key="3">
    <source>
        <dbReference type="ARBA" id="ARBA00005225"/>
    </source>
</evidence>
<evidence type="ECO:0000256" key="8">
    <source>
        <dbReference type="ARBA" id="ARBA00022679"/>
    </source>
</evidence>
<evidence type="ECO:0000256" key="12">
    <source>
        <dbReference type="ARBA" id="ARBA00022993"/>
    </source>
</evidence>
<comment type="pathway">
    <text evidence="3 14 15">Cofactor biosynthesis; coenzyme A biosynthesis; CoA from (R)-pantothenate: step 1/5.</text>
</comment>
<evidence type="ECO:0000256" key="1">
    <source>
        <dbReference type="ARBA" id="ARBA00001206"/>
    </source>
</evidence>
<keyword evidence="19" id="KW-1185">Reference proteome</keyword>
<dbReference type="NCBIfam" id="TIGR00554">
    <property type="entry name" value="panK_bact"/>
    <property type="match status" value="1"/>
</dbReference>
<evidence type="ECO:0000313" key="19">
    <source>
        <dbReference type="Proteomes" id="UP000182744"/>
    </source>
</evidence>
<dbReference type="GO" id="GO:0004594">
    <property type="term" value="F:pantothenate kinase activity"/>
    <property type="evidence" value="ECO:0007669"/>
    <property type="project" value="UniProtKB-UniRule"/>
</dbReference>
<reference evidence="17" key="3">
    <citation type="submission" date="2023-10" db="EMBL/GenBank/DDBJ databases">
        <title>Whole Genome based description of the genera Actinobaculum and Actinotignum reveals a complex phylogenetic relationship within the species included in the genus Actinotignum.</title>
        <authorList>
            <person name="Jensen C.S."/>
            <person name="Dargis R."/>
            <person name="Kemp M."/>
            <person name="Christensen J.J."/>
        </authorList>
    </citation>
    <scope>NUCLEOTIDE SEQUENCE</scope>
    <source>
        <strain evidence="17">Actinobaculum_suis_CCUG19206T</strain>
    </source>
</reference>
<dbReference type="InterPro" id="IPR027417">
    <property type="entry name" value="P-loop_NTPase"/>
</dbReference>
<gene>
    <name evidence="14 17" type="primary">coaA</name>
    <name evidence="17" type="ORF">R6G71_05180</name>
    <name evidence="18" type="ORF">SAMN05421878_10375</name>
</gene>
<dbReference type="InterPro" id="IPR004566">
    <property type="entry name" value="PanK"/>
</dbReference>
<organism evidence="18 19">
    <name type="scientific">Actinobaculum suis</name>
    <dbReference type="NCBI Taxonomy" id="1657"/>
    <lineage>
        <taxon>Bacteria</taxon>
        <taxon>Bacillati</taxon>
        <taxon>Actinomycetota</taxon>
        <taxon>Actinomycetes</taxon>
        <taxon>Actinomycetales</taxon>
        <taxon>Actinomycetaceae</taxon>
        <taxon>Actinobaculum</taxon>
    </lineage>
</organism>
<evidence type="ECO:0000256" key="15">
    <source>
        <dbReference type="RuleBase" id="RU003530"/>
    </source>
</evidence>
<comment type="catalytic activity">
    <reaction evidence="1 14 15">
        <text>(R)-pantothenate + ATP = (R)-4'-phosphopantothenate + ADP + H(+)</text>
        <dbReference type="Rhea" id="RHEA:16373"/>
        <dbReference type="ChEBI" id="CHEBI:10986"/>
        <dbReference type="ChEBI" id="CHEBI:15378"/>
        <dbReference type="ChEBI" id="CHEBI:29032"/>
        <dbReference type="ChEBI" id="CHEBI:30616"/>
        <dbReference type="ChEBI" id="CHEBI:456216"/>
        <dbReference type="EC" id="2.7.1.33"/>
    </reaction>
</comment>
<keyword evidence="9 14" id="KW-0547">Nucleotide-binding</keyword>
<evidence type="ECO:0000313" key="18">
    <source>
        <dbReference type="EMBL" id="SDE18214.1"/>
    </source>
</evidence>
<evidence type="ECO:0000256" key="13">
    <source>
        <dbReference type="ARBA" id="ARBA00032866"/>
    </source>
</evidence>
<keyword evidence="11 14" id="KW-0067">ATP-binding</keyword>
<dbReference type="Proteomes" id="UP000182744">
    <property type="component" value="Unassembled WGS sequence"/>
</dbReference>
<keyword evidence="12 14" id="KW-0173">Coenzyme A biosynthesis</keyword>
<dbReference type="PIRSF" id="PIRSF000545">
    <property type="entry name" value="Pantothenate_kin"/>
    <property type="match status" value="1"/>
</dbReference>